<keyword evidence="2" id="KW-1185">Reference proteome</keyword>
<dbReference type="EMBL" id="AP026966">
    <property type="protein sequence ID" value="BDT59721.1"/>
    <property type="molecule type" value="Genomic_DNA"/>
</dbReference>
<accession>A0ABN6TC12</accession>
<dbReference type="PIRSF" id="PIRSF020565">
    <property type="entry name" value="3Ho_Ac_ACP_DH_prd"/>
    <property type="match status" value="1"/>
</dbReference>
<reference evidence="1" key="1">
    <citation type="submission" date="2022-11" db="EMBL/GenBank/DDBJ databases">
        <title>Isolation and characterization of PLA-degrading bacterium Massilia sp. from Antarctic soil.</title>
        <authorList>
            <person name="Sato K."/>
            <person name="Gomez-Fuentes C."/>
            <person name="Ahmad S.A."/>
            <person name="Zulkharnain A."/>
        </authorList>
    </citation>
    <scope>NUCLEOTIDE SEQUENCE</scope>
    <source>
        <strain evidence="1">N-3</strain>
    </source>
</reference>
<dbReference type="RefSeq" id="WP_281908554.1">
    <property type="nucleotide sequence ID" value="NZ_AP026966.1"/>
</dbReference>
<evidence type="ECO:0000313" key="2">
    <source>
        <dbReference type="Proteomes" id="UP001163336"/>
    </source>
</evidence>
<evidence type="ECO:0000313" key="1">
    <source>
        <dbReference type="EMBL" id="BDT59721.1"/>
    </source>
</evidence>
<dbReference type="InterPro" id="IPR029069">
    <property type="entry name" value="HotDog_dom_sf"/>
</dbReference>
<dbReference type="CDD" id="cd01289">
    <property type="entry name" value="FabA_like"/>
    <property type="match status" value="1"/>
</dbReference>
<name>A0ABN6TC12_9BURK</name>
<gene>
    <name evidence="1" type="ORF">MasN3_32150</name>
</gene>
<protein>
    <submittedName>
        <fullName evidence="1">3-hydroxylacyl-ACP dehydratase</fullName>
    </submittedName>
</protein>
<dbReference type="InterPro" id="IPR016776">
    <property type="entry name" value="ApeP-like_dehydratase"/>
</dbReference>
<dbReference type="Pfam" id="PF22817">
    <property type="entry name" value="ApeP-like"/>
    <property type="match status" value="1"/>
</dbReference>
<dbReference type="SUPFAM" id="SSF54637">
    <property type="entry name" value="Thioesterase/thiol ester dehydrase-isomerase"/>
    <property type="match status" value="1"/>
</dbReference>
<sequence length="160" mass="17570">MNRMVQREHLCRPDIHSLVPHSGAMSLLGRFLEADDETLSAEVDIRPDSMFCNDGGVGAWVGVEYMAQAVAAHAGWCARRRGEPVRVGFLLGARRYVCSVPAFRVGSVLRIQVRRALQGENGLGAFDCRIEDAGGEELATATITVFQPDHVEEFLQRSSV</sequence>
<dbReference type="Gene3D" id="3.10.129.10">
    <property type="entry name" value="Hotdog Thioesterase"/>
    <property type="match status" value="1"/>
</dbReference>
<organism evidence="1 2">
    <name type="scientific">Massilia varians</name>
    <dbReference type="NCBI Taxonomy" id="457921"/>
    <lineage>
        <taxon>Bacteria</taxon>
        <taxon>Pseudomonadati</taxon>
        <taxon>Pseudomonadota</taxon>
        <taxon>Betaproteobacteria</taxon>
        <taxon>Burkholderiales</taxon>
        <taxon>Oxalobacteraceae</taxon>
        <taxon>Telluria group</taxon>
        <taxon>Massilia</taxon>
    </lineage>
</organism>
<dbReference type="Proteomes" id="UP001163336">
    <property type="component" value="Chromosome"/>
</dbReference>
<proteinExistence type="predicted"/>